<dbReference type="STRING" id="36842.SAMN02194393_00227"/>
<dbReference type="InterPro" id="IPR036388">
    <property type="entry name" value="WH-like_DNA-bd_sf"/>
</dbReference>
<dbReference type="InterPro" id="IPR002078">
    <property type="entry name" value="Sigma_54_int"/>
</dbReference>
<dbReference type="Gene3D" id="3.30.450.20">
    <property type="entry name" value="PAS domain"/>
    <property type="match status" value="1"/>
</dbReference>
<dbReference type="AlphaFoldDB" id="A0A1T5ICX7"/>
<dbReference type="PROSITE" id="PS00675">
    <property type="entry name" value="SIGMA54_INTERACT_1"/>
    <property type="match status" value="1"/>
</dbReference>
<keyword evidence="3" id="KW-0805">Transcription regulation</keyword>
<evidence type="ECO:0000256" key="4">
    <source>
        <dbReference type="ARBA" id="ARBA00023125"/>
    </source>
</evidence>
<keyword evidence="8" id="KW-1185">Reference proteome</keyword>
<dbReference type="GO" id="GO:0006355">
    <property type="term" value="P:regulation of DNA-templated transcription"/>
    <property type="evidence" value="ECO:0007669"/>
    <property type="project" value="InterPro"/>
</dbReference>
<name>A0A1T5ICX7_9FIRM</name>
<evidence type="ECO:0000256" key="1">
    <source>
        <dbReference type="ARBA" id="ARBA00022741"/>
    </source>
</evidence>
<dbReference type="CDD" id="cd00009">
    <property type="entry name" value="AAA"/>
    <property type="match status" value="1"/>
</dbReference>
<evidence type="ECO:0000256" key="2">
    <source>
        <dbReference type="ARBA" id="ARBA00022840"/>
    </source>
</evidence>
<dbReference type="Pfam" id="PF25601">
    <property type="entry name" value="AAA_lid_14"/>
    <property type="match status" value="1"/>
</dbReference>
<evidence type="ECO:0000256" key="3">
    <source>
        <dbReference type="ARBA" id="ARBA00023015"/>
    </source>
</evidence>
<accession>A0A1T5ICX7</accession>
<dbReference type="Pfam" id="PF00158">
    <property type="entry name" value="Sigma54_activat"/>
    <property type="match status" value="1"/>
</dbReference>
<dbReference type="InterPro" id="IPR025662">
    <property type="entry name" value="Sigma_54_int_dom_ATP-bd_1"/>
</dbReference>
<dbReference type="Gene3D" id="1.10.10.10">
    <property type="entry name" value="Winged helix-like DNA-binding domain superfamily/Winged helix DNA-binding domain"/>
    <property type="match status" value="1"/>
</dbReference>
<dbReference type="EMBL" id="FUZT01000001">
    <property type="protein sequence ID" value="SKC36930.1"/>
    <property type="molecule type" value="Genomic_DNA"/>
</dbReference>
<evidence type="ECO:0000256" key="5">
    <source>
        <dbReference type="ARBA" id="ARBA00023163"/>
    </source>
</evidence>
<dbReference type="InterPro" id="IPR035965">
    <property type="entry name" value="PAS-like_dom_sf"/>
</dbReference>
<keyword evidence="5" id="KW-0804">Transcription</keyword>
<dbReference type="FunFam" id="3.40.50.300:FF:000006">
    <property type="entry name" value="DNA-binding transcriptional regulator NtrC"/>
    <property type="match status" value="1"/>
</dbReference>
<dbReference type="GO" id="GO:0005524">
    <property type="term" value="F:ATP binding"/>
    <property type="evidence" value="ECO:0007669"/>
    <property type="project" value="UniProtKB-KW"/>
</dbReference>
<dbReference type="SMART" id="SM00091">
    <property type="entry name" value="PAS"/>
    <property type="match status" value="1"/>
</dbReference>
<dbReference type="Gene3D" id="3.40.50.300">
    <property type="entry name" value="P-loop containing nucleotide triphosphate hydrolases"/>
    <property type="match status" value="1"/>
</dbReference>
<dbReference type="GO" id="GO:0003677">
    <property type="term" value="F:DNA binding"/>
    <property type="evidence" value="ECO:0007669"/>
    <property type="project" value="UniProtKB-KW"/>
</dbReference>
<sequence>MKSIAIVLDYIEESNKHNGVKDTLRKNIKEVFGNRIQVNIYFINRLNENNLIEDDLILAMASSRAIRIRPFVRSPENIIIIERTFLKKYIYPLFSIPANTDVLVINDDIETIIESVSCLYGIGVKHLNLIPAEPSKDYSNIDIALSPSADPKIIPKHIKNVIDIGHRVLDTPTMLLIINKFNINDKTVHQNLYNYCKKILSSNIGIQKNYNDLFTRTEELDYLLDLSNDGILLTSSDGKILVYNKKFKEIFNIKKEIIGQFLHNVLEGLNMESYYDDKFYNNLIFYRKKYINLQKKNLIHYNKERRLYFNFQEVTYIKKLEQNLSKQLREKGQIAKYTFDNIIGDSDAMINIIEMSRKIAKSDLTVLITGESGTGKEVIAQAVHNASKRHNQPFVAINCAAVPDSLLESELFGYVKGSFTGALKDGKKGLFEQANNGTIFLDEIGDMPTTLQSKLLRVLQERQIMPIGSQQVIDIDVRIIAATHRNPTDMVKEGTFRKDLFYRLNVFPLHLPALRDRIEDVPVLLKHFINKKFSFSKQCINLLTTYDWPGNIRELKNVAEYISTIEEGNEVTLKSLPNYLIETNIKKSCSFDIKNEFSTYFEKEKKFLEEKTCFSTALIVLKAVEYLNEINKTAGRKHLLETLERQNTPIQESQLRKNLKILNKLKFIITKKGRSGSYITQNGKDFLRYQSKYINKLVEKLANK</sequence>
<organism evidence="7 8">
    <name type="scientific">Maledivibacter halophilus</name>
    <dbReference type="NCBI Taxonomy" id="36842"/>
    <lineage>
        <taxon>Bacteria</taxon>
        <taxon>Bacillati</taxon>
        <taxon>Bacillota</taxon>
        <taxon>Clostridia</taxon>
        <taxon>Peptostreptococcales</taxon>
        <taxon>Caminicellaceae</taxon>
        <taxon>Maledivibacter</taxon>
    </lineage>
</organism>
<proteinExistence type="predicted"/>
<dbReference type="SMART" id="SM00382">
    <property type="entry name" value="AAA"/>
    <property type="match status" value="1"/>
</dbReference>
<gene>
    <name evidence="7" type="ORF">SAMN02194393_00227</name>
</gene>
<dbReference type="SUPFAM" id="SSF52540">
    <property type="entry name" value="P-loop containing nucleoside triphosphate hydrolases"/>
    <property type="match status" value="1"/>
</dbReference>
<dbReference type="InterPro" id="IPR027417">
    <property type="entry name" value="P-loop_NTPase"/>
</dbReference>
<keyword evidence="4 7" id="KW-0238">DNA-binding</keyword>
<dbReference type="PROSITE" id="PS00676">
    <property type="entry name" value="SIGMA54_INTERACT_2"/>
    <property type="match status" value="1"/>
</dbReference>
<dbReference type="OrthoDB" id="9803970at2"/>
<keyword evidence="2" id="KW-0067">ATP-binding</keyword>
<evidence type="ECO:0000313" key="7">
    <source>
        <dbReference type="EMBL" id="SKC36930.1"/>
    </source>
</evidence>
<dbReference type="SUPFAM" id="SSF55785">
    <property type="entry name" value="PYP-like sensor domain (PAS domain)"/>
    <property type="match status" value="1"/>
</dbReference>
<dbReference type="InterPro" id="IPR003593">
    <property type="entry name" value="AAA+_ATPase"/>
</dbReference>
<evidence type="ECO:0000259" key="6">
    <source>
        <dbReference type="PROSITE" id="PS50045"/>
    </source>
</evidence>
<dbReference type="Gene3D" id="1.10.8.60">
    <property type="match status" value="1"/>
</dbReference>
<dbReference type="Proteomes" id="UP000190285">
    <property type="component" value="Unassembled WGS sequence"/>
</dbReference>
<dbReference type="InterPro" id="IPR000014">
    <property type="entry name" value="PAS"/>
</dbReference>
<reference evidence="7 8" key="1">
    <citation type="submission" date="2017-02" db="EMBL/GenBank/DDBJ databases">
        <authorList>
            <person name="Peterson S.W."/>
        </authorList>
    </citation>
    <scope>NUCLEOTIDE SEQUENCE [LARGE SCALE GENOMIC DNA]</scope>
    <source>
        <strain evidence="7 8">M1</strain>
    </source>
</reference>
<dbReference type="InterPro" id="IPR025944">
    <property type="entry name" value="Sigma_54_int_dom_CS"/>
</dbReference>
<dbReference type="InterPro" id="IPR025943">
    <property type="entry name" value="Sigma_54_int_dom_ATP-bd_2"/>
</dbReference>
<dbReference type="CDD" id="cd00130">
    <property type="entry name" value="PAS"/>
    <property type="match status" value="1"/>
</dbReference>
<evidence type="ECO:0000313" key="8">
    <source>
        <dbReference type="Proteomes" id="UP000190285"/>
    </source>
</evidence>
<dbReference type="PROSITE" id="PS00688">
    <property type="entry name" value="SIGMA54_INTERACT_3"/>
    <property type="match status" value="1"/>
</dbReference>
<keyword evidence="1" id="KW-0547">Nucleotide-binding</keyword>
<dbReference type="RefSeq" id="WP_079488701.1">
    <property type="nucleotide sequence ID" value="NZ_FUZT01000001.1"/>
</dbReference>
<dbReference type="PROSITE" id="PS50045">
    <property type="entry name" value="SIGMA54_INTERACT_4"/>
    <property type="match status" value="1"/>
</dbReference>
<dbReference type="PANTHER" id="PTHR32071">
    <property type="entry name" value="TRANSCRIPTIONAL REGULATORY PROTEIN"/>
    <property type="match status" value="1"/>
</dbReference>
<protein>
    <submittedName>
        <fullName evidence="7">Transcriptional regulator containing PAS, AAA-type ATPase, and DNA-binding Fis domains</fullName>
    </submittedName>
</protein>
<dbReference type="InterPro" id="IPR058031">
    <property type="entry name" value="AAA_lid_NorR"/>
</dbReference>
<feature type="domain" description="Sigma-54 factor interaction" evidence="6">
    <location>
        <begin position="342"/>
        <end position="564"/>
    </location>
</feature>